<dbReference type="CDD" id="cd01310">
    <property type="entry name" value="TatD_DNAse"/>
    <property type="match status" value="1"/>
</dbReference>
<evidence type="ECO:0000256" key="1">
    <source>
        <dbReference type="ARBA" id="ARBA00009275"/>
    </source>
</evidence>
<dbReference type="Pfam" id="PF01026">
    <property type="entry name" value="TatD_DNase"/>
    <property type="match status" value="1"/>
</dbReference>
<dbReference type="PROSITE" id="PS01137">
    <property type="entry name" value="TATD_1"/>
    <property type="match status" value="1"/>
</dbReference>
<reference evidence="4" key="1">
    <citation type="submission" date="2023-01" db="EMBL/GenBank/DDBJ databases">
        <title>Sulfurovum sp. XTW-4 genome assembly.</title>
        <authorList>
            <person name="Wang J."/>
        </authorList>
    </citation>
    <scope>NUCLEOTIDE SEQUENCE</scope>
    <source>
        <strain evidence="4">XTW-4</strain>
    </source>
</reference>
<accession>A0ABT7QTE0</accession>
<evidence type="ECO:0000256" key="2">
    <source>
        <dbReference type="ARBA" id="ARBA00022723"/>
    </source>
</evidence>
<dbReference type="SUPFAM" id="SSF51556">
    <property type="entry name" value="Metallo-dependent hydrolases"/>
    <property type="match status" value="1"/>
</dbReference>
<dbReference type="PIRSF" id="PIRSF005902">
    <property type="entry name" value="DNase_TatD"/>
    <property type="match status" value="1"/>
</dbReference>
<keyword evidence="3 4" id="KW-0378">Hydrolase</keyword>
<dbReference type="EMBL" id="JAQIBC010000007">
    <property type="protein sequence ID" value="MDM5264345.1"/>
    <property type="molecule type" value="Genomic_DNA"/>
</dbReference>
<dbReference type="PANTHER" id="PTHR46124">
    <property type="entry name" value="D-AMINOACYL-TRNA DEACYLASE"/>
    <property type="match status" value="1"/>
</dbReference>
<dbReference type="NCBIfam" id="TIGR00010">
    <property type="entry name" value="YchF/TatD family DNA exonuclease"/>
    <property type="match status" value="1"/>
</dbReference>
<name>A0ABT7QTE0_9BACT</name>
<dbReference type="Proteomes" id="UP001169066">
    <property type="component" value="Unassembled WGS sequence"/>
</dbReference>
<dbReference type="InterPro" id="IPR001130">
    <property type="entry name" value="TatD-like"/>
</dbReference>
<dbReference type="InterPro" id="IPR032466">
    <property type="entry name" value="Metal_Hydrolase"/>
</dbReference>
<dbReference type="InterPro" id="IPR015991">
    <property type="entry name" value="TatD/YcfH-like"/>
</dbReference>
<comment type="similarity">
    <text evidence="1">Belongs to the metallo-dependent hydrolases superfamily. TatD-type hydrolase family.</text>
</comment>
<dbReference type="GO" id="GO:0016787">
    <property type="term" value="F:hydrolase activity"/>
    <property type="evidence" value="ECO:0007669"/>
    <property type="project" value="UniProtKB-KW"/>
</dbReference>
<dbReference type="InterPro" id="IPR018228">
    <property type="entry name" value="DNase_TatD-rel_CS"/>
</dbReference>
<organism evidence="4 5">
    <name type="scientific">Sulfurovum xiamenensis</name>
    <dbReference type="NCBI Taxonomy" id="3019066"/>
    <lineage>
        <taxon>Bacteria</taxon>
        <taxon>Pseudomonadati</taxon>
        <taxon>Campylobacterota</taxon>
        <taxon>Epsilonproteobacteria</taxon>
        <taxon>Campylobacterales</taxon>
        <taxon>Sulfurovaceae</taxon>
        <taxon>Sulfurovum</taxon>
    </lineage>
</organism>
<dbReference type="RefSeq" id="WP_289402245.1">
    <property type="nucleotide sequence ID" value="NZ_JAQIBC010000007.1"/>
</dbReference>
<comment type="caution">
    <text evidence="4">The sequence shown here is derived from an EMBL/GenBank/DDBJ whole genome shotgun (WGS) entry which is preliminary data.</text>
</comment>
<dbReference type="Gene3D" id="3.20.20.140">
    <property type="entry name" value="Metal-dependent hydrolases"/>
    <property type="match status" value="1"/>
</dbReference>
<proteinExistence type="inferred from homology"/>
<keyword evidence="2" id="KW-0479">Metal-binding</keyword>
<evidence type="ECO:0000256" key="3">
    <source>
        <dbReference type="ARBA" id="ARBA00022801"/>
    </source>
</evidence>
<gene>
    <name evidence="4" type="ORF">PF327_09075</name>
</gene>
<protein>
    <submittedName>
        <fullName evidence="4">TatD family hydrolase</fullName>
    </submittedName>
</protein>
<sequence length="256" mass="29392">MLIDTHCHLDDERYDDDIEQVLENATEKGVEKFIIPGADPKTLQRAVDLAERYENIYFAVGVHPYDAGEYDRTFLEPYVTHPKCVAIGECGLDYFRLPESEEEIEKEKKLQKEVFIDQILWAKELQKPLIVHVRESTPDCLALLDEYAGEEGGVLHCYNADESLLKLAKKNFYYGIGGVLTFKNARKLINVYSKIPQDKLVIETDAPYLTPHPHRGERNEPSYTTFVADKMAELSSLSREAIETLSTQNAQRLFRF</sequence>
<dbReference type="PANTHER" id="PTHR46124:SF2">
    <property type="entry name" value="D-AMINOACYL-TRNA DEACYLASE"/>
    <property type="match status" value="1"/>
</dbReference>
<evidence type="ECO:0000313" key="5">
    <source>
        <dbReference type="Proteomes" id="UP001169066"/>
    </source>
</evidence>
<evidence type="ECO:0000313" key="4">
    <source>
        <dbReference type="EMBL" id="MDM5264345.1"/>
    </source>
</evidence>
<keyword evidence="5" id="KW-1185">Reference proteome</keyword>